<dbReference type="EMBL" id="LHXR01000012">
    <property type="protein sequence ID" value="KXA98005.1"/>
    <property type="molecule type" value="Genomic_DNA"/>
</dbReference>
<evidence type="ECO:0000256" key="1">
    <source>
        <dbReference type="SAM" id="MobiDB-lite"/>
    </source>
</evidence>
<name>A0A133UUW9_9EURY</name>
<proteinExistence type="predicted"/>
<reference evidence="2 3" key="1">
    <citation type="journal article" date="2016" name="Sci. Rep.">
        <title>Metabolic traits of an uncultured archaeal lineage -MSBL1- from brine pools of the Red Sea.</title>
        <authorList>
            <person name="Mwirichia R."/>
            <person name="Alam I."/>
            <person name="Rashid M."/>
            <person name="Vinu M."/>
            <person name="Ba-Alawi W."/>
            <person name="Anthony Kamau A."/>
            <person name="Kamanda Ngugi D."/>
            <person name="Goker M."/>
            <person name="Klenk H.P."/>
            <person name="Bajic V."/>
            <person name="Stingl U."/>
        </authorList>
    </citation>
    <scope>NUCLEOTIDE SEQUENCE [LARGE SCALE GENOMIC DNA]</scope>
    <source>
        <strain evidence="2">SCGC-AAA259I09</strain>
    </source>
</reference>
<organism evidence="2 3">
    <name type="scientific">candidate division MSBL1 archaeon SCGC-AAA259I09</name>
    <dbReference type="NCBI Taxonomy" id="1698267"/>
    <lineage>
        <taxon>Archaea</taxon>
        <taxon>Methanobacteriati</taxon>
        <taxon>Methanobacteriota</taxon>
        <taxon>candidate division MSBL1</taxon>
    </lineage>
</organism>
<sequence length="59" mass="6425">MRPGSGETGRSPHWPTRDREGKRKGWEYREGKGRGDGKHQSAAGKKRPAAGPLPILGFA</sequence>
<feature type="region of interest" description="Disordered" evidence="1">
    <location>
        <begin position="1"/>
        <end position="59"/>
    </location>
</feature>
<protein>
    <submittedName>
        <fullName evidence="2">Uncharacterized protein</fullName>
    </submittedName>
</protein>
<dbReference type="AlphaFoldDB" id="A0A133UUW9"/>
<dbReference type="Proteomes" id="UP000070463">
    <property type="component" value="Unassembled WGS sequence"/>
</dbReference>
<feature type="compositionally biased region" description="Basic and acidic residues" evidence="1">
    <location>
        <begin position="15"/>
        <end position="39"/>
    </location>
</feature>
<comment type="caution">
    <text evidence="2">The sequence shown here is derived from an EMBL/GenBank/DDBJ whole genome shotgun (WGS) entry which is preliminary data.</text>
</comment>
<evidence type="ECO:0000313" key="3">
    <source>
        <dbReference type="Proteomes" id="UP000070463"/>
    </source>
</evidence>
<gene>
    <name evidence="2" type="ORF">AKJ37_01720</name>
</gene>
<accession>A0A133UUW9</accession>
<keyword evidence="3" id="KW-1185">Reference proteome</keyword>
<evidence type="ECO:0000313" key="2">
    <source>
        <dbReference type="EMBL" id="KXA98005.1"/>
    </source>
</evidence>